<evidence type="ECO:0000313" key="10">
    <source>
        <dbReference type="EMBL" id="CAE6403629.1"/>
    </source>
</evidence>
<keyword evidence="2" id="KW-0805">Transcription regulation</keyword>
<dbReference type="InterPro" id="IPR000232">
    <property type="entry name" value="HSF_DNA-bd"/>
</dbReference>
<comment type="similarity">
    <text evidence="7">Belongs to the HSF family.</text>
</comment>
<dbReference type="SMART" id="SM00415">
    <property type="entry name" value="HSF"/>
    <property type="match status" value="1"/>
</dbReference>
<sequence>MVLLIRAETGLLRPDNMAIRPRDLHTLMRDRARITRVNNFGSPHDKEASLVEKSLNSPCTYGLSTKTQTHMANQDRRPYPQDTGLGYSTSWPSYETPSLLPSGPDSTNLALPGPSSGFQLYPSSFEPSFQLPDTTYPTPPPTSGVGFEPNFQQEFFGPPPPADIHNSFMMDTPKPRPMHAPSGVRNNTLAIRSRQSQPHLRTQLSIPSPFPAYRSIQSFPVNIPHNRQSSSSSPTDDVPPSIRRHSADRVSKPTPNLSEVIVPTEEESTAFISKLYHILSRPEYSKYLAWNESGDAFLLMNATEFAQQVLPRFFRHSNISSFVRQLRLYGFTRVSTIRLLQLADQSDHPAAADLVAQANASPSFQSASGFAHPLFLRGGKNLLGQLKPRSSRKAKRAASTPKKEEGADELPSLGGPSDS</sequence>
<feature type="region of interest" description="Disordered" evidence="8">
    <location>
        <begin position="382"/>
        <end position="419"/>
    </location>
</feature>
<dbReference type="InterPro" id="IPR036388">
    <property type="entry name" value="WH-like_DNA-bd_sf"/>
</dbReference>
<evidence type="ECO:0000256" key="2">
    <source>
        <dbReference type="ARBA" id="ARBA00023015"/>
    </source>
</evidence>
<organism evidence="10 11">
    <name type="scientific">Rhizoctonia solani</name>
    <dbReference type="NCBI Taxonomy" id="456999"/>
    <lineage>
        <taxon>Eukaryota</taxon>
        <taxon>Fungi</taxon>
        <taxon>Dikarya</taxon>
        <taxon>Basidiomycota</taxon>
        <taxon>Agaricomycotina</taxon>
        <taxon>Agaricomycetes</taxon>
        <taxon>Cantharellales</taxon>
        <taxon>Ceratobasidiaceae</taxon>
        <taxon>Rhizoctonia</taxon>
    </lineage>
</organism>
<dbReference type="SUPFAM" id="SSF46785">
    <property type="entry name" value="Winged helix' DNA-binding domain"/>
    <property type="match status" value="1"/>
</dbReference>
<dbReference type="AlphaFoldDB" id="A0A8H2WS81"/>
<dbReference type="InterPro" id="IPR036390">
    <property type="entry name" value="WH_DNA-bd_sf"/>
</dbReference>
<dbReference type="GO" id="GO:0003700">
    <property type="term" value="F:DNA-binding transcription factor activity"/>
    <property type="evidence" value="ECO:0007669"/>
    <property type="project" value="InterPro"/>
</dbReference>
<keyword evidence="4" id="KW-0804">Transcription</keyword>
<evidence type="ECO:0000256" key="4">
    <source>
        <dbReference type="ARBA" id="ARBA00023163"/>
    </source>
</evidence>
<keyword evidence="5" id="KW-0539">Nucleus</keyword>
<dbReference type="GO" id="GO:0043565">
    <property type="term" value="F:sequence-specific DNA binding"/>
    <property type="evidence" value="ECO:0007669"/>
    <property type="project" value="InterPro"/>
</dbReference>
<comment type="subunit">
    <text evidence="6">Homotrimer. Homotrimerization increases the affinity of HSF1 to DNA. Interacts with transcriptional coregulator SSA1 on chromatin.</text>
</comment>
<evidence type="ECO:0000256" key="6">
    <source>
        <dbReference type="ARBA" id="ARBA00062171"/>
    </source>
</evidence>
<comment type="subcellular location">
    <subcellularLocation>
        <location evidence="1">Nucleus</location>
    </subcellularLocation>
</comment>
<dbReference type="Proteomes" id="UP000663826">
    <property type="component" value="Unassembled WGS sequence"/>
</dbReference>
<evidence type="ECO:0000256" key="5">
    <source>
        <dbReference type="ARBA" id="ARBA00023242"/>
    </source>
</evidence>
<evidence type="ECO:0000259" key="9">
    <source>
        <dbReference type="SMART" id="SM00415"/>
    </source>
</evidence>
<evidence type="ECO:0000313" key="11">
    <source>
        <dbReference type="Proteomes" id="UP000663826"/>
    </source>
</evidence>
<keyword evidence="3" id="KW-0238">DNA-binding</keyword>
<evidence type="ECO:0000256" key="3">
    <source>
        <dbReference type="ARBA" id="ARBA00023125"/>
    </source>
</evidence>
<feature type="region of interest" description="Disordered" evidence="8">
    <location>
        <begin position="222"/>
        <end position="254"/>
    </location>
</feature>
<reference evidence="10" key="1">
    <citation type="submission" date="2021-01" db="EMBL/GenBank/DDBJ databases">
        <authorList>
            <person name="Kaushik A."/>
        </authorList>
    </citation>
    <scope>NUCLEOTIDE SEQUENCE</scope>
    <source>
        <strain evidence="10">AG1-1B</strain>
    </source>
</reference>
<protein>
    <recommendedName>
        <fullName evidence="9">HSF-type DNA-binding domain-containing protein</fullName>
    </recommendedName>
</protein>
<feature type="domain" description="HSF-type DNA-binding" evidence="9">
    <location>
        <begin position="267"/>
        <end position="389"/>
    </location>
</feature>
<dbReference type="GO" id="GO:0005634">
    <property type="term" value="C:nucleus"/>
    <property type="evidence" value="ECO:0007669"/>
    <property type="project" value="UniProtKB-SubCell"/>
</dbReference>
<evidence type="ECO:0000256" key="1">
    <source>
        <dbReference type="ARBA" id="ARBA00004123"/>
    </source>
</evidence>
<name>A0A8H2WS81_9AGAM</name>
<evidence type="ECO:0000256" key="8">
    <source>
        <dbReference type="SAM" id="MobiDB-lite"/>
    </source>
</evidence>
<comment type="caution">
    <text evidence="10">The sequence shown here is derived from an EMBL/GenBank/DDBJ whole genome shotgun (WGS) entry which is preliminary data.</text>
</comment>
<dbReference type="PANTHER" id="PTHR10015">
    <property type="entry name" value="HEAT SHOCK TRANSCRIPTION FACTOR"/>
    <property type="match status" value="1"/>
</dbReference>
<dbReference type="Gene3D" id="1.10.10.10">
    <property type="entry name" value="Winged helix-like DNA-binding domain superfamily/Winged helix DNA-binding domain"/>
    <property type="match status" value="1"/>
</dbReference>
<gene>
    <name evidence="10" type="ORF">RDB_LOCUS32436</name>
</gene>
<proteinExistence type="inferred from homology"/>
<evidence type="ECO:0000256" key="7">
    <source>
        <dbReference type="RuleBase" id="RU004020"/>
    </source>
</evidence>
<dbReference type="FunFam" id="1.10.10.10:FF:000027">
    <property type="entry name" value="Heat shock transcription factor 1"/>
    <property type="match status" value="1"/>
</dbReference>
<feature type="region of interest" description="Disordered" evidence="8">
    <location>
        <begin position="66"/>
        <end position="90"/>
    </location>
</feature>
<dbReference type="EMBL" id="CAJMWQ010000950">
    <property type="protein sequence ID" value="CAE6403629.1"/>
    <property type="molecule type" value="Genomic_DNA"/>
</dbReference>
<dbReference type="Pfam" id="PF00447">
    <property type="entry name" value="HSF_DNA-bind"/>
    <property type="match status" value="1"/>
</dbReference>
<dbReference type="PRINTS" id="PR00056">
    <property type="entry name" value="HSFDOMAIN"/>
</dbReference>
<accession>A0A8H2WS81</accession>
<dbReference type="PANTHER" id="PTHR10015:SF206">
    <property type="entry name" value="HSF-TYPE DNA-BINDING DOMAIN-CONTAINING PROTEIN"/>
    <property type="match status" value="1"/>
</dbReference>